<dbReference type="RefSeq" id="WP_264893886.1">
    <property type="nucleotide sequence ID" value="NZ_CP110257.1"/>
</dbReference>
<dbReference type="CDD" id="cd16295">
    <property type="entry name" value="TTHA0252-CPSF-like_MBL-fold"/>
    <property type="match status" value="1"/>
</dbReference>
<dbReference type="Gene3D" id="3.40.50.10890">
    <property type="match status" value="1"/>
</dbReference>
<feature type="domain" description="Beta-Casp" evidence="3">
    <location>
        <begin position="247"/>
        <end position="367"/>
    </location>
</feature>
<organism evidence="4 5">
    <name type="scientific">Caldimonas aquatica</name>
    <dbReference type="NCBI Taxonomy" id="376175"/>
    <lineage>
        <taxon>Bacteria</taxon>
        <taxon>Pseudomonadati</taxon>
        <taxon>Pseudomonadota</taxon>
        <taxon>Betaproteobacteria</taxon>
        <taxon>Burkholderiales</taxon>
        <taxon>Sphaerotilaceae</taxon>
        <taxon>Caldimonas</taxon>
    </lineage>
</organism>
<dbReference type="Pfam" id="PF07521">
    <property type="entry name" value="RMMBL"/>
    <property type="match status" value="1"/>
</dbReference>
<sequence>MKLTFLGAADSVTGSKHLLDTGEHRILLDCGLYQGFKHLRERNWARLPVEPRDIDAVVLSHAHLDHSGYLPALVKHGFRGPVYATPATCDLAQLMLLDSAKLQEEDAQHANEHRYSKHHPALPLYTTRDAHRALGHLKPLPFGRTQPLNGHVHCELLPAGHLLGAAIVRVTVHGRTVLFSGDLGRAEDMLMPPPSAVRHADVLLVESTYGDRLHPAQDVAAELARIVRETVQRGGKVLLPTFAVGRAQALMLVLHRLKQAGEIPRQLPVYLDSPMASEATRVYAKHRSLMRVPAEEIDAMCEGVTFVETAEQSAHVTRSAYPAVVLAASGMATGGRVLHHLKAMLGDERHHIVFPGFQVPGTRGAKLVGGARDVKIHGEYWPVRARITQLEGFSGHADADEVIAWLRSFDRAPSKVYVVHGEPGASDALRGRIQDELGWRAHVPEHGSTVAL</sequence>
<name>A0ABY6MVP4_9BURK</name>
<dbReference type="EMBL" id="CP110257">
    <property type="protein sequence ID" value="UZD56081.1"/>
    <property type="molecule type" value="Genomic_DNA"/>
</dbReference>
<dbReference type="Proteomes" id="UP001163266">
    <property type="component" value="Chromosome"/>
</dbReference>
<reference evidence="4" key="1">
    <citation type="submission" date="2022-10" db="EMBL/GenBank/DDBJ databases">
        <title>Complete genome sequence of Schlegelella aquatica LMG 23380.</title>
        <authorList>
            <person name="Musilova J."/>
            <person name="Kourilova X."/>
            <person name="Bezdicek M."/>
            <person name="Hermankova K."/>
            <person name="Obruca S."/>
            <person name="Sedlar K."/>
        </authorList>
    </citation>
    <scope>NUCLEOTIDE SEQUENCE</scope>
    <source>
        <strain evidence="4">LMG 23380</strain>
    </source>
</reference>
<feature type="domain" description="Metallo-beta-lactamase" evidence="2">
    <location>
        <begin position="13"/>
        <end position="235"/>
    </location>
</feature>
<dbReference type="InterPro" id="IPR011108">
    <property type="entry name" value="RMMBL"/>
</dbReference>
<dbReference type="PANTHER" id="PTHR11203">
    <property type="entry name" value="CLEAVAGE AND POLYADENYLATION SPECIFICITY FACTOR FAMILY MEMBER"/>
    <property type="match status" value="1"/>
</dbReference>
<evidence type="ECO:0000313" key="5">
    <source>
        <dbReference type="Proteomes" id="UP001163266"/>
    </source>
</evidence>
<keyword evidence="5" id="KW-1185">Reference proteome</keyword>
<dbReference type="Pfam" id="PF10996">
    <property type="entry name" value="Beta-Casp"/>
    <property type="match status" value="1"/>
</dbReference>
<dbReference type="SUPFAM" id="SSF56281">
    <property type="entry name" value="Metallo-hydrolase/oxidoreductase"/>
    <property type="match status" value="1"/>
</dbReference>
<evidence type="ECO:0000259" key="2">
    <source>
        <dbReference type="SMART" id="SM00849"/>
    </source>
</evidence>
<dbReference type="InterPro" id="IPR036866">
    <property type="entry name" value="RibonucZ/Hydroxyglut_hydro"/>
</dbReference>
<accession>A0ABY6MVP4</accession>
<gene>
    <name evidence="4" type="ORF">OMP39_05760</name>
</gene>
<dbReference type="InterPro" id="IPR001279">
    <property type="entry name" value="Metallo-B-lactamas"/>
</dbReference>
<evidence type="ECO:0000313" key="4">
    <source>
        <dbReference type="EMBL" id="UZD56081.1"/>
    </source>
</evidence>
<evidence type="ECO:0000259" key="3">
    <source>
        <dbReference type="SMART" id="SM01027"/>
    </source>
</evidence>
<proteinExistence type="predicted"/>
<dbReference type="InterPro" id="IPR050698">
    <property type="entry name" value="MBL"/>
</dbReference>
<dbReference type="Gene3D" id="3.60.15.10">
    <property type="entry name" value="Ribonuclease Z/Hydroxyacylglutathione hydrolase-like"/>
    <property type="match status" value="1"/>
</dbReference>
<dbReference type="InterPro" id="IPR022712">
    <property type="entry name" value="Beta_Casp"/>
</dbReference>
<dbReference type="SMART" id="SM00849">
    <property type="entry name" value="Lactamase_B"/>
    <property type="match status" value="1"/>
</dbReference>
<protein>
    <submittedName>
        <fullName evidence="4">MBL fold metallo-hydrolase</fullName>
    </submittedName>
</protein>
<keyword evidence="1" id="KW-0378">Hydrolase</keyword>
<evidence type="ECO:0000256" key="1">
    <source>
        <dbReference type="ARBA" id="ARBA00022801"/>
    </source>
</evidence>
<dbReference type="PANTHER" id="PTHR11203:SF37">
    <property type="entry name" value="INTEGRATOR COMPLEX SUBUNIT 11"/>
    <property type="match status" value="1"/>
</dbReference>
<dbReference type="SMART" id="SM01027">
    <property type="entry name" value="Beta-Casp"/>
    <property type="match status" value="1"/>
</dbReference>
<dbReference type="Pfam" id="PF00753">
    <property type="entry name" value="Lactamase_B"/>
    <property type="match status" value="1"/>
</dbReference>